<dbReference type="OrthoDB" id="10542003at2759"/>
<name>A0A9P4PI98_9PLEO</name>
<dbReference type="AlphaFoldDB" id="A0A9P4PI98"/>
<proteinExistence type="predicted"/>
<reference evidence="1" key="1">
    <citation type="journal article" date="2020" name="Stud. Mycol.">
        <title>101 Dothideomycetes genomes: a test case for predicting lifestyles and emergence of pathogens.</title>
        <authorList>
            <person name="Haridas S."/>
            <person name="Albert R."/>
            <person name="Binder M."/>
            <person name="Bloem J."/>
            <person name="Labutti K."/>
            <person name="Salamov A."/>
            <person name="Andreopoulos B."/>
            <person name="Baker S."/>
            <person name="Barry K."/>
            <person name="Bills G."/>
            <person name="Bluhm B."/>
            <person name="Cannon C."/>
            <person name="Castanera R."/>
            <person name="Culley D."/>
            <person name="Daum C."/>
            <person name="Ezra D."/>
            <person name="Gonzalez J."/>
            <person name="Henrissat B."/>
            <person name="Kuo A."/>
            <person name="Liang C."/>
            <person name="Lipzen A."/>
            <person name="Lutzoni F."/>
            <person name="Magnuson J."/>
            <person name="Mondo S."/>
            <person name="Nolan M."/>
            <person name="Ohm R."/>
            <person name="Pangilinan J."/>
            <person name="Park H.-J."/>
            <person name="Ramirez L."/>
            <person name="Alfaro M."/>
            <person name="Sun H."/>
            <person name="Tritt A."/>
            <person name="Yoshinaga Y."/>
            <person name="Zwiers L.-H."/>
            <person name="Turgeon B."/>
            <person name="Goodwin S."/>
            <person name="Spatafora J."/>
            <person name="Crous P."/>
            <person name="Grigoriev I."/>
        </authorList>
    </citation>
    <scope>NUCLEOTIDE SEQUENCE</scope>
    <source>
        <strain evidence="1">CBS 690.94</strain>
    </source>
</reference>
<sequence>MATYGFPVELVKFVNGEVAPPFWDGTPLFIQAPENWVGSQNSNLNLTAILTEYIYHGLSFFYVVFQTRSSSGTTIQYGWIPHHLVGDYLKNEWKEYKDLLEVPEAEAFDPLPGGFLDRSPQATRKGVYRHSTVIKRLREEVVGHCQQIIPELINNGDKANDEIAENDMLKHLSAKLKETTDSYFKDLQAKA</sequence>
<dbReference type="Proteomes" id="UP000799764">
    <property type="component" value="Unassembled WGS sequence"/>
</dbReference>
<organism evidence="1 2">
    <name type="scientific">Karstenula rhodostoma CBS 690.94</name>
    <dbReference type="NCBI Taxonomy" id="1392251"/>
    <lineage>
        <taxon>Eukaryota</taxon>
        <taxon>Fungi</taxon>
        <taxon>Dikarya</taxon>
        <taxon>Ascomycota</taxon>
        <taxon>Pezizomycotina</taxon>
        <taxon>Dothideomycetes</taxon>
        <taxon>Pleosporomycetidae</taxon>
        <taxon>Pleosporales</taxon>
        <taxon>Massarineae</taxon>
        <taxon>Didymosphaeriaceae</taxon>
        <taxon>Karstenula</taxon>
    </lineage>
</organism>
<evidence type="ECO:0000313" key="1">
    <source>
        <dbReference type="EMBL" id="KAF2444555.1"/>
    </source>
</evidence>
<gene>
    <name evidence="1" type="ORF">P171DRAFT_486001</name>
</gene>
<dbReference type="EMBL" id="MU001501">
    <property type="protein sequence ID" value="KAF2444555.1"/>
    <property type="molecule type" value="Genomic_DNA"/>
</dbReference>
<protein>
    <submittedName>
        <fullName evidence="1">Uncharacterized protein</fullName>
    </submittedName>
</protein>
<evidence type="ECO:0000313" key="2">
    <source>
        <dbReference type="Proteomes" id="UP000799764"/>
    </source>
</evidence>
<comment type="caution">
    <text evidence="1">The sequence shown here is derived from an EMBL/GenBank/DDBJ whole genome shotgun (WGS) entry which is preliminary data.</text>
</comment>
<keyword evidence="2" id="KW-1185">Reference proteome</keyword>
<accession>A0A9P4PI98</accession>